<dbReference type="SUPFAM" id="SSF47384">
    <property type="entry name" value="Homodimeric domain of signal transducing histidine kinase"/>
    <property type="match status" value="1"/>
</dbReference>
<dbReference type="Gene3D" id="1.10.287.130">
    <property type="match status" value="1"/>
</dbReference>
<dbReference type="EC" id="2.7.13.3" evidence="3"/>
<dbReference type="AlphaFoldDB" id="T0AMW6"/>
<dbReference type="STRING" id="1348657.M622_06340"/>
<evidence type="ECO:0000256" key="12">
    <source>
        <dbReference type="ARBA" id="ARBA00023136"/>
    </source>
</evidence>
<keyword evidence="7" id="KW-0547">Nucleotide-binding</keyword>
<keyword evidence="10 15" id="KW-1133">Transmembrane helix</keyword>
<evidence type="ECO:0000256" key="13">
    <source>
        <dbReference type="ARBA" id="ARBA00058004"/>
    </source>
</evidence>
<dbReference type="InterPro" id="IPR005467">
    <property type="entry name" value="His_kinase_dom"/>
</dbReference>
<evidence type="ECO:0000313" key="18">
    <source>
        <dbReference type="EMBL" id="EPZ14189.1"/>
    </source>
</evidence>
<evidence type="ECO:0000256" key="8">
    <source>
        <dbReference type="ARBA" id="ARBA00022777"/>
    </source>
</evidence>
<dbReference type="Pfam" id="PF00512">
    <property type="entry name" value="HisKA"/>
    <property type="match status" value="1"/>
</dbReference>
<evidence type="ECO:0000256" key="14">
    <source>
        <dbReference type="ARBA" id="ARBA00070152"/>
    </source>
</evidence>
<dbReference type="CDD" id="cd00082">
    <property type="entry name" value="HisKA"/>
    <property type="match status" value="1"/>
</dbReference>
<dbReference type="SMART" id="SM00388">
    <property type="entry name" value="HisKA"/>
    <property type="match status" value="1"/>
</dbReference>
<evidence type="ECO:0000256" key="5">
    <source>
        <dbReference type="ARBA" id="ARBA00022679"/>
    </source>
</evidence>
<organism evidence="18 19">
    <name type="scientific">Thauera terpenica 58Eu</name>
    <dbReference type="NCBI Taxonomy" id="1348657"/>
    <lineage>
        <taxon>Bacteria</taxon>
        <taxon>Pseudomonadati</taxon>
        <taxon>Pseudomonadota</taxon>
        <taxon>Betaproteobacteria</taxon>
        <taxon>Rhodocyclales</taxon>
        <taxon>Zoogloeaceae</taxon>
        <taxon>Thauera</taxon>
    </lineage>
</organism>
<name>T0AMW6_9RHOO</name>
<evidence type="ECO:0000256" key="6">
    <source>
        <dbReference type="ARBA" id="ARBA00022692"/>
    </source>
</evidence>
<dbReference type="GO" id="GO:0000155">
    <property type="term" value="F:phosphorelay sensor kinase activity"/>
    <property type="evidence" value="ECO:0007669"/>
    <property type="project" value="InterPro"/>
</dbReference>
<evidence type="ECO:0000256" key="4">
    <source>
        <dbReference type="ARBA" id="ARBA00022553"/>
    </source>
</evidence>
<evidence type="ECO:0000259" key="16">
    <source>
        <dbReference type="PROSITE" id="PS50109"/>
    </source>
</evidence>
<dbReference type="FunFam" id="3.30.565.10:FF:000010">
    <property type="entry name" value="Sensor histidine kinase RcsC"/>
    <property type="match status" value="1"/>
</dbReference>
<dbReference type="SMART" id="SM00387">
    <property type="entry name" value="HATPase_c"/>
    <property type="match status" value="1"/>
</dbReference>
<dbReference type="Gene3D" id="6.10.340.10">
    <property type="match status" value="1"/>
</dbReference>
<keyword evidence="12 15" id="KW-0472">Membrane</keyword>
<dbReference type="FunFam" id="1.10.287.130:FF:000004">
    <property type="entry name" value="Ethylene receptor 1"/>
    <property type="match status" value="1"/>
</dbReference>
<comment type="subcellular location">
    <subcellularLocation>
        <location evidence="2">Membrane</location>
    </subcellularLocation>
</comment>
<evidence type="ECO:0000256" key="1">
    <source>
        <dbReference type="ARBA" id="ARBA00000085"/>
    </source>
</evidence>
<evidence type="ECO:0000259" key="17">
    <source>
        <dbReference type="PROSITE" id="PS50885"/>
    </source>
</evidence>
<comment type="caution">
    <text evidence="18">The sequence shown here is derived from an EMBL/GenBank/DDBJ whole genome shotgun (WGS) entry which is preliminary data.</text>
</comment>
<dbReference type="Pfam" id="PF02518">
    <property type="entry name" value="HATPase_c"/>
    <property type="match status" value="1"/>
</dbReference>
<dbReference type="PROSITE" id="PS50885">
    <property type="entry name" value="HAMP"/>
    <property type="match status" value="1"/>
</dbReference>
<dbReference type="GO" id="GO:0009927">
    <property type="term" value="F:histidine phosphotransfer kinase activity"/>
    <property type="evidence" value="ECO:0007669"/>
    <property type="project" value="TreeGrafter"/>
</dbReference>
<keyword evidence="11" id="KW-0902">Two-component regulatory system</keyword>
<keyword evidence="19" id="KW-1185">Reference proteome</keyword>
<accession>T0AMW6</accession>
<sequence length="854" mass="94844">MRALGWAEALTLRSKLIAIFVAIKVVPLLLLALFAWGATSDLAQLVTYRAVAMSDSMLDTQRSTGKTATEDAIEALDTRSREAIEALTTDIAHQVSQFLYDRDQDVLSAAALEPVAARYRHFIDTHQRRIEDHGAYEPSADGRDWVESAPVEPNLDLVRAPLPDNSLNFHYRAPGTTAIVRLQPLFLEMTFIGRDGVERIKQLSSTGTHLLGAELRDITRPENTFVRAERYWPALQALKPGEIHVSDVIGAQVTTHWIGPYTREAASKKGKPFAPEASGYAGLENPVGKRFQGLVRWATPVVRDGEIVGYVTLALDHAHLMAFTDLVRPTAARRAPIADPASGNYAFMWDYKGRNISHARDYFIFGFDPETGQPPAPWLDVELYDEWKASGLAWHEFVPRISLYRDQRLTRSAHPQSSASGSVMLDCRYLNFSPQCRGWHDLTEHGGSGSFTIFFSGLNKLTTVATIPYYTGDYGKSPRGFGYVTIGANVDEFHHAATESGRRISAMIQRSGQQTRAELDALIADIRQNLRNTTTGIVVSTVLMTIAVMLIAIWMANLLTGRITTMIGGIHRFQHGELDHRLKVSGKDEMAQLNLSFNQMADTVQASIERLEIARHSAEQANRMKSEFLANMSHELRTPLNGIIGLAELLSLEVVDDDMRDHAETIRNSGQHLMVVLNDVLDLAKIEANRITLNVQPIDLKALITAIAALHRFNSSAKGVELITALPDEPCEIESDPVRLRQVLDNLLSNAVKFTHEGRITIRLQEQHDRFVISVQDSGIGIAPEELTRIFEPFYQAENFLTRHHRGTGLGLPLARRMVELMGGKLDVDAIQGTGSTFTVTLPHTPPDAQHTES</sequence>
<dbReference type="eggNOG" id="COG5002">
    <property type="taxonomic scope" value="Bacteria"/>
</dbReference>
<dbReference type="OrthoDB" id="5437527at2"/>
<dbReference type="SUPFAM" id="SSF55874">
    <property type="entry name" value="ATPase domain of HSP90 chaperone/DNA topoisomerase II/histidine kinase"/>
    <property type="match status" value="1"/>
</dbReference>
<dbReference type="InterPro" id="IPR004358">
    <property type="entry name" value="Sig_transdc_His_kin-like_C"/>
</dbReference>
<dbReference type="InterPro" id="IPR036097">
    <property type="entry name" value="HisK_dim/P_sf"/>
</dbReference>
<gene>
    <name evidence="18" type="ORF">M622_06340</name>
</gene>
<dbReference type="InterPro" id="IPR003661">
    <property type="entry name" value="HisK_dim/P_dom"/>
</dbReference>
<dbReference type="SUPFAM" id="SSF158472">
    <property type="entry name" value="HAMP domain-like"/>
    <property type="match status" value="1"/>
</dbReference>
<evidence type="ECO:0000313" key="19">
    <source>
        <dbReference type="Proteomes" id="UP000015455"/>
    </source>
</evidence>
<dbReference type="PANTHER" id="PTHR43047:SF72">
    <property type="entry name" value="OSMOSENSING HISTIDINE PROTEIN KINASE SLN1"/>
    <property type="match status" value="1"/>
</dbReference>
<keyword evidence="5" id="KW-0808">Transferase</keyword>
<dbReference type="RefSeq" id="WP_021250646.1">
    <property type="nucleotide sequence ID" value="NZ_ATJV01000092.1"/>
</dbReference>
<dbReference type="CDD" id="cd16922">
    <property type="entry name" value="HATPase_EvgS-ArcB-TorS-like"/>
    <property type="match status" value="1"/>
</dbReference>
<dbReference type="PATRIC" id="fig|1348657.5.peg.3253"/>
<dbReference type="Gene3D" id="3.30.565.10">
    <property type="entry name" value="Histidine kinase-like ATPase, C-terminal domain"/>
    <property type="match status" value="1"/>
</dbReference>
<keyword evidence="9" id="KW-0067">ATP-binding</keyword>
<dbReference type="PANTHER" id="PTHR43047">
    <property type="entry name" value="TWO-COMPONENT HISTIDINE PROTEIN KINASE"/>
    <property type="match status" value="1"/>
</dbReference>
<dbReference type="Proteomes" id="UP000015455">
    <property type="component" value="Unassembled WGS sequence"/>
</dbReference>
<feature type="domain" description="Histidine kinase" evidence="16">
    <location>
        <begin position="631"/>
        <end position="846"/>
    </location>
</feature>
<evidence type="ECO:0000256" key="15">
    <source>
        <dbReference type="SAM" id="Phobius"/>
    </source>
</evidence>
<keyword evidence="8" id="KW-0418">Kinase</keyword>
<reference evidence="18 19" key="1">
    <citation type="submission" date="2013-06" db="EMBL/GenBank/DDBJ databases">
        <title>Draft genome sequence of Thauera terpenica.</title>
        <authorList>
            <person name="Liu B."/>
            <person name="Frostegard A.H."/>
            <person name="Shapleigh J.P."/>
        </authorList>
    </citation>
    <scope>NUCLEOTIDE SEQUENCE [LARGE SCALE GENOMIC DNA]</scope>
    <source>
        <strain evidence="18 19">58Eu</strain>
    </source>
</reference>
<dbReference type="GO" id="GO:0005524">
    <property type="term" value="F:ATP binding"/>
    <property type="evidence" value="ECO:0007669"/>
    <property type="project" value="UniProtKB-KW"/>
</dbReference>
<dbReference type="CDD" id="cd06225">
    <property type="entry name" value="HAMP"/>
    <property type="match status" value="1"/>
</dbReference>
<feature type="transmembrane region" description="Helical" evidence="15">
    <location>
        <begin position="537"/>
        <end position="559"/>
    </location>
</feature>
<feature type="transmembrane region" description="Helical" evidence="15">
    <location>
        <begin position="16"/>
        <end position="38"/>
    </location>
</feature>
<evidence type="ECO:0000256" key="9">
    <source>
        <dbReference type="ARBA" id="ARBA00022840"/>
    </source>
</evidence>
<feature type="domain" description="HAMP" evidence="17">
    <location>
        <begin position="557"/>
        <end position="609"/>
    </location>
</feature>
<dbReference type="SMART" id="SM00304">
    <property type="entry name" value="HAMP"/>
    <property type="match status" value="1"/>
</dbReference>
<keyword evidence="6 15" id="KW-0812">Transmembrane</keyword>
<evidence type="ECO:0000256" key="10">
    <source>
        <dbReference type="ARBA" id="ARBA00022989"/>
    </source>
</evidence>
<dbReference type="GO" id="GO:0005886">
    <property type="term" value="C:plasma membrane"/>
    <property type="evidence" value="ECO:0007669"/>
    <property type="project" value="TreeGrafter"/>
</dbReference>
<comment type="catalytic activity">
    <reaction evidence="1">
        <text>ATP + protein L-histidine = ADP + protein N-phospho-L-histidine.</text>
        <dbReference type="EC" id="2.7.13.3"/>
    </reaction>
</comment>
<evidence type="ECO:0000256" key="2">
    <source>
        <dbReference type="ARBA" id="ARBA00004370"/>
    </source>
</evidence>
<evidence type="ECO:0000256" key="11">
    <source>
        <dbReference type="ARBA" id="ARBA00023012"/>
    </source>
</evidence>
<protein>
    <recommendedName>
        <fullName evidence="14">Virulence sensor protein BvgS</fullName>
        <ecNumber evidence="3">2.7.13.3</ecNumber>
    </recommendedName>
</protein>
<dbReference type="InterPro" id="IPR003660">
    <property type="entry name" value="HAMP_dom"/>
</dbReference>
<dbReference type="Pfam" id="PF00672">
    <property type="entry name" value="HAMP"/>
    <property type="match status" value="1"/>
</dbReference>
<keyword evidence="4" id="KW-0597">Phosphoprotein</keyword>
<comment type="function">
    <text evidence="13">Member of the two-component regulatory system BvgS/BvgA. Phosphorylates BvgA via a four-step phosphorelay in response to environmental signals.</text>
</comment>
<dbReference type="InterPro" id="IPR003594">
    <property type="entry name" value="HATPase_dom"/>
</dbReference>
<dbReference type="PRINTS" id="PR00344">
    <property type="entry name" value="BCTRLSENSOR"/>
</dbReference>
<proteinExistence type="predicted"/>
<dbReference type="PROSITE" id="PS50109">
    <property type="entry name" value="HIS_KIN"/>
    <property type="match status" value="1"/>
</dbReference>
<evidence type="ECO:0000256" key="3">
    <source>
        <dbReference type="ARBA" id="ARBA00012438"/>
    </source>
</evidence>
<dbReference type="EMBL" id="ATJV01000092">
    <property type="protein sequence ID" value="EPZ14189.1"/>
    <property type="molecule type" value="Genomic_DNA"/>
</dbReference>
<evidence type="ECO:0000256" key="7">
    <source>
        <dbReference type="ARBA" id="ARBA00022741"/>
    </source>
</evidence>
<dbReference type="InterPro" id="IPR036890">
    <property type="entry name" value="HATPase_C_sf"/>
</dbReference>